<comment type="similarity">
    <text evidence="2">Belongs to the tRNA nucleotidyltransferase/poly(A) polymerase family.</text>
</comment>
<evidence type="ECO:0000313" key="5">
    <source>
        <dbReference type="EMBL" id="MDW8550031.1"/>
    </source>
</evidence>
<dbReference type="Proteomes" id="UP001204439">
    <property type="component" value="Unassembled WGS sequence"/>
</dbReference>
<evidence type="ECO:0000259" key="4">
    <source>
        <dbReference type="Pfam" id="PF01743"/>
    </source>
</evidence>
<name>A0ABU4JK57_9FLAO</name>
<gene>
    <name evidence="5" type="ORF">NG800_013985</name>
</gene>
<sequence>MNKIKDIKKGFYLHFIEHMKAESFMDFFFELFISGSAYIVGGYFRDYLLNKDSRDIDIITDISNDLLLSLIKNSNATYSINRYGGMKISLQSTEIDIWTIDNNWAFKNNLVTLNDNDKLNSIAKGCFYNFDSLVINLHTFNYNLRYFNECMSNKELNILQENSVYKNLNPSIEANILRAIYLAKKYDLDFSLNTINYLFSKIGYIDDKYEDPLERLLTIRDQYPKYTSINENDILNLLFKLREKQNSNQLRIDF</sequence>
<dbReference type="InterPro" id="IPR043519">
    <property type="entry name" value="NT_sf"/>
</dbReference>
<dbReference type="InterPro" id="IPR002646">
    <property type="entry name" value="PolA_pol_head_dom"/>
</dbReference>
<dbReference type="EMBL" id="JAMXLT020000025">
    <property type="protein sequence ID" value="MDW8550031.1"/>
    <property type="molecule type" value="Genomic_DNA"/>
</dbReference>
<comment type="caution">
    <text evidence="5">The sequence shown here is derived from an EMBL/GenBank/DDBJ whole genome shotgun (WGS) entry which is preliminary data.</text>
</comment>
<evidence type="ECO:0000256" key="1">
    <source>
        <dbReference type="ARBA" id="ARBA00022679"/>
    </source>
</evidence>
<keyword evidence="3" id="KW-1133">Transmembrane helix</keyword>
<dbReference type="SUPFAM" id="SSF81301">
    <property type="entry name" value="Nucleotidyltransferase"/>
    <property type="match status" value="1"/>
</dbReference>
<proteinExistence type="inferred from homology"/>
<reference evidence="5 6" key="1">
    <citation type="submission" date="2023-11" db="EMBL/GenBank/DDBJ databases">
        <title>First isolation, identification, and characterization of non-pathogenic Epilithonimonas ginsengisoli isolated from diseased farmed rainbow trout (Oncorhynchus mykiss) in Chile.</title>
        <authorList>
            <person name="Miranda C.D."/>
            <person name="Irgang R."/>
            <person name="Concha C."/>
            <person name="Rojas R."/>
            <person name="Avendano R."/>
        </authorList>
    </citation>
    <scope>NUCLEOTIDE SEQUENCE [LARGE SCALE GENOMIC DNA]</scope>
    <source>
        <strain evidence="5 6">FP99</strain>
    </source>
</reference>
<organism evidence="5 6">
    <name type="scientific">Epilithonimonas ginsengisoli</name>
    <dbReference type="NCBI Taxonomy" id="1245592"/>
    <lineage>
        <taxon>Bacteria</taxon>
        <taxon>Pseudomonadati</taxon>
        <taxon>Bacteroidota</taxon>
        <taxon>Flavobacteriia</taxon>
        <taxon>Flavobacteriales</taxon>
        <taxon>Weeksellaceae</taxon>
        <taxon>Chryseobacterium group</taxon>
        <taxon>Epilithonimonas</taxon>
    </lineage>
</organism>
<evidence type="ECO:0000256" key="3">
    <source>
        <dbReference type="SAM" id="Phobius"/>
    </source>
</evidence>
<protein>
    <recommendedName>
        <fullName evidence="4">Poly A polymerase head domain-containing protein</fullName>
    </recommendedName>
</protein>
<keyword evidence="6" id="KW-1185">Reference proteome</keyword>
<keyword evidence="3" id="KW-0472">Membrane</keyword>
<keyword evidence="2" id="KW-0694">RNA-binding</keyword>
<feature type="domain" description="Poly A polymerase head" evidence="4">
    <location>
        <begin position="37"/>
        <end position="100"/>
    </location>
</feature>
<keyword evidence="1 2" id="KW-0808">Transferase</keyword>
<dbReference type="Pfam" id="PF01743">
    <property type="entry name" value="PolyA_pol"/>
    <property type="match status" value="1"/>
</dbReference>
<dbReference type="RefSeq" id="WP_063970955.1">
    <property type="nucleotide sequence ID" value="NZ_JAMXLT020000025.1"/>
</dbReference>
<dbReference type="Gene3D" id="3.30.460.10">
    <property type="entry name" value="Beta Polymerase, domain 2"/>
    <property type="match status" value="1"/>
</dbReference>
<feature type="transmembrane region" description="Helical" evidence="3">
    <location>
        <begin position="27"/>
        <end position="44"/>
    </location>
</feature>
<keyword evidence="3" id="KW-0812">Transmembrane</keyword>
<accession>A0ABU4JK57</accession>
<evidence type="ECO:0000256" key="2">
    <source>
        <dbReference type="RuleBase" id="RU003953"/>
    </source>
</evidence>
<evidence type="ECO:0000313" key="6">
    <source>
        <dbReference type="Proteomes" id="UP001204439"/>
    </source>
</evidence>